<dbReference type="InterPro" id="IPR029068">
    <property type="entry name" value="Glyas_Bleomycin-R_OHBP_Dase"/>
</dbReference>
<dbReference type="Pfam" id="PF22658">
    <property type="entry name" value="YycE-like_N"/>
    <property type="match status" value="1"/>
</dbReference>
<accession>A0A443VL47</accession>
<evidence type="ECO:0000259" key="1">
    <source>
        <dbReference type="PROSITE" id="PS51819"/>
    </source>
</evidence>
<proteinExistence type="predicted"/>
<dbReference type="SUPFAM" id="SSF54593">
    <property type="entry name" value="Glyoxalase/Bleomycin resistance protein/Dihydroxybiphenyl dioxygenase"/>
    <property type="match status" value="1"/>
</dbReference>
<dbReference type="Gene3D" id="3.10.180.10">
    <property type="entry name" value="2,3-Dihydroxybiphenyl 1,2-Dioxygenase, domain 1"/>
    <property type="match status" value="1"/>
</dbReference>
<evidence type="ECO:0000313" key="3">
    <source>
        <dbReference type="Proteomes" id="UP000288843"/>
    </source>
</evidence>
<protein>
    <submittedName>
        <fullName evidence="2">VOC family protein</fullName>
    </submittedName>
</protein>
<dbReference type="PROSITE" id="PS51819">
    <property type="entry name" value="VOC"/>
    <property type="match status" value="1"/>
</dbReference>
<evidence type="ECO:0000313" key="2">
    <source>
        <dbReference type="EMBL" id="RWT21920.1"/>
    </source>
</evidence>
<dbReference type="InterPro" id="IPR058997">
    <property type="entry name" value="YycE-like_C"/>
</dbReference>
<dbReference type="Proteomes" id="UP000288843">
    <property type="component" value="Unassembled WGS sequence"/>
</dbReference>
<dbReference type="EMBL" id="QKOX01000015">
    <property type="protein sequence ID" value="RWT21920.1"/>
    <property type="molecule type" value="Genomic_DNA"/>
</dbReference>
<sequence length="128" mass="14795">MFSHMRIARPVTDLARACAMYSQGLELQRIADFTDHAGFSGIMVGRPELAWHIEFTHCHDHPRQPAPTDEDLLVLYYPDKADWQRACARMTEAGFRAMSSFNPYWDTNGKTFVDNDGYRVVLQNQDWP</sequence>
<organism evidence="2 3">
    <name type="scientific">Raoultella planticola</name>
    <name type="common">Klebsiella planticola</name>
    <dbReference type="NCBI Taxonomy" id="575"/>
    <lineage>
        <taxon>Bacteria</taxon>
        <taxon>Pseudomonadati</taxon>
        <taxon>Pseudomonadota</taxon>
        <taxon>Gammaproteobacteria</taxon>
        <taxon>Enterobacterales</taxon>
        <taxon>Enterobacteriaceae</taxon>
        <taxon>Klebsiella/Raoultella group</taxon>
        <taxon>Raoultella</taxon>
    </lineage>
</organism>
<gene>
    <name evidence="2" type="ORF">DN603_15940</name>
</gene>
<dbReference type="Pfam" id="PF22659">
    <property type="entry name" value="YycE-like_C"/>
    <property type="match status" value="1"/>
</dbReference>
<comment type="caution">
    <text evidence="2">The sequence shown here is derived from an EMBL/GenBank/DDBJ whole genome shotgun (WGS) entry which is preliminary data.</text>
</comment>
<dbReference type="InterPro" id="IPR058998">
    <property type="entry name" value="YycE-like_N"/>
</dbReference>
<dbReference type="RefSeq" id="WP_128319900.1">
    <property type="nucleotide sequence ID" value="NZ_CP172734.1"/>
</dbReference>
<reference evidence="2 3" key="1">
    <citation type="submission" date="2018-06" db="EMBL/GenBank/DDBJ databases">
        <title>Carbapenemase-producing Enterobacteriaceae present in wastewater treatment plant effluent and nearby surface waters in the US.</title>
        <authorList>
            <person name="Mathys D.A."/>
            <person name="Mollenkopf D.F."/>
            <person name="Feicht S.M."/>
            <person name="Adams R.J."/>
            <person name="Albers A.L."/>
            <person name="Stuever D.M."/>
            <person name="Daniels J.B."/>
            <person name="Wittum T.E."/>
        </authorList>
    </citation>
    <scope>NUCLEOTIDE SEQUENCE [LARGE SCALE GENOMIC DNA]</scope>
    <source>
        <strain evidence="2 3">GEO_47_Down_B</strain>
    </source>
</reference>
<feature type="domain" description="VOC" evidence="1">
    <location>
        <begin position="1"/>
        <end position="125"/>
    </location>
</feature>
<dbReference type="InterPro" id="IPR037523">
    <property type="entry name" value="VOC_core"/>
</dbReference>
<name>A0A443VL47_RAOPL</name>
<dbReference type="AlphaFoldDB" id="A0A443VL47"/>